<dbReference type="PANTHER" id="PTHR38598:SF1">
    <property type="entry name" value="INNER MEMBRANE PROTEIN YJCH"/>
    <property type="match status" value="1"/>
</dbReference>
<dbReference type="Proteomes" id="UP000002572">
    <property type="component" value="Chromosome"/>
</dbReference>
<dbReference type="RefSeq" id="WP_013505683.1">
    <property type="nucleotide sequence ID" value="NC_014836.1"/>
</dbReference>
<proteinExistence type="predicted"/>
<dbReference type="EMBL" id="CP002432">
    <property type="protein sequence ID" value="ADU65802.1"/>
    <property type="molecule type" value="Genomic_DNA"/>
</dbReference>
<dbReference type="AlphaFoldDB" id="E6W3K9"/>
<dbReference type="HOGENOM" id="CLU_3042730_0_0_0"/>
<dbReference type="InParanoid" id="E6W3K9"/>
<dbReference type="KEGG" id="din:Selin_1067"/>
<dbReference type="Pfam" id="PF04341">
    <property type="entry name" value="DUF485"/>
    <property type="match status" value="1"/>
</dbReference>
<name>E6W3K9_DESIS</name>
<reference evidence="2 3" key="1">
    <citation type="submission" date="2010-12" db="EMBL/GenBank/DDBJ databases">
        <title>Complete sequence of Desulfurispirillum indicum S5.</title>
        <authorList>
            <consortium name="US DOE Joint Genome Institute"/>
            <person name="Lucas S."/>
            <person name="Copeland A."/>
            <person name="Lapidus A."/>
            <person name="Cheng J.-F."/>
            <person name="Goodwin L."/>
            <person name="Pitluck S."/>
            <person name="Chertkov O."/>
            <person name="Held B."/>
            <person name="Detter J.C."/>
            <person name="Han C."/>
            <person name="Tapia R."/>
            <person name="Land M."/>
            <person name="Hauser L."/>
            <person name="Kyrpides N."/>
            <person name="Ivanova N."/>
            <person name="Mikhailova N."/>
            <person name="Haggblom M."/>
            <person name="Rauschenbach I."/>
            <person name="Bini E."/>
            <person name="Woyke T."/>
        </authorList>
    </citation>
    <scope>NUCLEOTIDE SEQUENCE [LARGE SCALE GENOMIC DNA]</scope>
    <source>
        <strain evidence="3">ATCC BAA-1389 / DSM 22839 / S5</strain>
    </source>
</reference>
<dbReference type="GO" id="GO:0005886">
    <property type="term" value="C:plasma membrane"/>
    <property type="evidence" value="ECO:0007669"/>
    <property type="project" value="TreeGrafter"/>
</dbReference>
<gene>
    <name evidence="2" type="ordered locus">Selin_1067</name>
</gene>
<protein>
    <submittedName>
        <fullName evidence="2">Uncharacterized protein</fullName>
    </submittedName>
</protein>
<feature type="coiled-coil region" evidence="1">
    <location>
        <begin position="21"/>
        <end position="52"/>
    </location>
</feature>
<dbReference type="PANTHER" id="PTHR38598">
    <property type="entry name" value="INNER MEMBRANE PROTEIN YJCH"/>
    <property type="match status" value="1"/>
</dbReference>
<evidence type="ECO:0000313" key="3">
    <source>
        <dbReference type="Proteomes" id="UP000002572"/>
    </source>
</evidence>
<sequence length="54" mass="5902">MGIPIAIGVIVVAFVLTGVYVRRANAVYDTLNEEVRKAVMEAEAQRKEHSGESL</sequence>
<keyword evidence="1" id="KW-0175">Coiled coil</keyword>
<dbReference type="InterPro" id="IPR052959">
    <property type="entry name" value="Inner_membrane_assoc"/>
</dbReference>
<dbReference type="STRING" id="653733.Selin_1067"/>
<evidence type="ECO:0000256" key="1">
    <source>
        <dbReference type="SAM" id="Coils"/>
    </source>
</evidence>
<accession>E6W3K9</accession>
<evidence type="ECO:0000313" key="2">
    <source>
        <dbReference type="EMBL" id="ADU65802.1"/>
    </source>
</evidence>
<organism evidence="2 3">
    <name type="scientific">Desulfurispirillum indicum (strain ATCC BAA-1389 / DSM 22839 / S5)</name>
    <dbReference type="NCBI Taxonomy" id="653733"/>
    <lineage>
        <taxon>Bacteria</taxon>
        <taxon>Pseudomonadati</taxon>
        <taxon>Chrysiogenota</taxon>
        <taxon>Chrysiogenia</taxon>
        <taxon>Chrysiogenales</taxon>
        <taxon>Chrysiogenaceae</taxon>
        <taxon>Desulfurispirillum</taxon>
    </lineage>
</organism>
<keyword evidence="3" id="KW-1185">Reference proteome</keyword>
<dbReference type="InterPro" id="IPR007436">
    <property type="entry name" value="DUF485"/>
</dbReference>
<dbReference type="eggNOG" id="COG3162">
    <property type="taxonomic scope" value="Bacteria"/>
</dbReference>